<dbReference type="Proteomes" id="UP000249645">
    <property type="component" value="Unassembled WGS sequence"/>
</dbReference>
<gene>
    <name evidence="2" type="ORF">DI598_12160</name>
</gene>
<dbReference type="PROSITE" id="PS51257">
    <property type="entry name" value="PROKAR_LIPOPROTEIN"/>
    <property type="match status" value="1"/>
</dbReference>
<dbReference type="EMBL" id="QFOI01000226">
    <property type="protein sequence ID" value="PZP46414.1"/>
    <property type="molecule type" value="Genomic_DNA"/>
</dbReference>
<reference evidence="2 3" key="1">
    <citation type="submission" date="2017-11" db="EMBL/GenBank/DDBJ databases">
        <title>Infants hospitalized years apart are colonized by the same room-sourced microbial strains.</title>
        <authorList>
            <person name="Brooks B."/>
            <person name="Olm M.R."/>
            <person name="Firek B.A."/>
            <person name="Baker R."/>
            <person name="Thomas B.C."/>
            <person name="Morowitz M.J."/>
            <person name="Banfield J.F."/>
        </authorList>
    </citation>
    <scope>NUCLEOTIDE SEQUENCE [LARGE SCALE GENOMIC DNA]</scope>
    <source>
        <strain evidence="2">S2_009_000_R2_76</strain>
    </source>
</reference>
<organism evidence="2 3">
    <name type="scientific">Pseudopedobacter saltans</name>
    <dbReference type="NCBI Taxonomy" id="151895"/>
    <lineage>
        <taxon>Bacteria</taxon>
        <taxon>Pseudomonadati</taxon>
        <taxon>Bacteroidota</taxon>
        <taxon>Sphingobacteriia</taxon>
        <taxon>Sphingobacteriales</taxon>
        <taxon>Sphingobacteriaceae</taxon>
        <taxon>Pseudopedobacter</taxon>
    </lineage>
</organism>
<evidence type="ECO:0000256" key="1">
    <source>
        <dbReference type="SAM" id="SignalP"/>
    </source>
</evidence>
<comment type="caution">
    <text evidence="2">The sequence shown here is derived from an EMBL/GenBank/DDBJ whole genome shotgun (WGS) entry which is preliminary data.</text>
</comment>
<feature type="chain" id="PRO_5016154798" evidence="1">
    <location>
        <begin position="21"/>
        <end position="188"/>
    </location>
</feature>
<keyword evidence="1" id="KW-0732">Signal</keyword>
<protein>
    <submittedName>
        <fullName evidence="2">Uncharacterized protein</fullName>
    </submittedName>
</protein>
<proteinExistence type="predicted"/>
<sequence>MFTKKIFAIAILATSILATSCLKNDTTPTTTTPTYTDPSLEISAIDHFTDSMGFDNMQYASLTGFKYETVELGDTSVAGKITNELPVGTFKYKVTLLNGTGVDSSYNLTNGTVTVNFVSQSVSTIPSIMLTDIWSYVFFNTSVPRKIGKGGHLRFVTPSAYTYVYYANAYYSTKPLFVDVYLTNVSAL</sequence>
<dbReference type="AlphaFoldDB" id="A0A2W5EWT6"/>
<evidence type="ECO:0000313" key="3">
    <source>
        <dbReference type="Proteomes" id="UP000249645"/>
    </source>
</evidence>
<accession>A0A2W5EWT6</accession>
<name>A0A2W5EWT6_9SPHI</name>
<feature type="signal peptide" evidence="1">
    <location>
        <begin position="1"/>
        <end position="20"/>
    </location>
</feature>
<evidence type="ECO:0000313" key="2">
    <source>
        <dbReference type="EMBL" id="PZP46414.1"/>
    </source>
</evidence>